<evidence type="ECO:0000313" key="2">
    <source>
        <dbReference type="EMBL" id="OGY72567.1"/>
    </source>
</evidence>
<evidence type="ECO:0000313" key="3">
    <source>
        <dbReference type="Proteomes" id="UP000178315"/>
    </source>
</evidence>
<dbReference type="InterPro" id="IPR047140">
    <property type="entry name" value="LabA"/>
</dbReference>
<gene>
    <name evidence="2" type="ORF">A3H61_01870</name>
</gene>
<evidence type="ECO:0000259" key="1">
    <source>
        <dbReference type="Pfam" id="PF01936"/>
    </source>
</evidence>
<reference evidence="2 3" key="1">
    <citation type="journal article" date="2016" name="Nat. Commun.">
        <title>Thousands of microbial genomes shed light on interconnected biogeochemical processes in an aquifer system.</title>
        <authorList>
            <person name="Anantharaman K."/>
            <person name="Brown C.T."/>
            <person name="Hug L.A."/>
            <person name="Sharon I."/>
            <person name="Castelle C.J."/>
            <person name="Probst A.J."/>
            <person name="Thomas B.C."/>
            <person name="Singh A."/>
            <person name="Wilkins M.J."/>
            <person name="Karaoz U."/>
            <person name="Brodie E.L."/>
            <person name="Williams K.H."/>
            <person name="Hubbard S.S."/>
            <person name="Banfield J.F."/>
        </authorList>
    </citation>
    <scope>NUCLEOTIDE SEQUENCE [LARGE SCALE GENOMIC DNA]</scope>
</reference>
<proteinExistence type="predicted"/>
<protein>
    <recommendedName>
        <fullName evidence="1">NYN domain-containing protein</fullName>
    </recommendedName>
</protein>
<accession>A0A1G2A921</accession>
<name>A0A1G2A921_9BACT</name>
<comment type="caution">
    <text evidence="2">The sequence shown here is derived from an EMBL/GenBank/DDBJ whole genome shotgun (WGS) entry which is preliminary data.</text>
</comment>
<dbReference type="Gene3D" id="3.40.50.1010">
    <property type="entry name" value="5'-nuclease"/>
    <property type="match status" value="1"/>
</dbReference>
<dbReference type="GO" id="GO:0004540">
    <property type="term" value="F:RNA nuclease activity"/>
    <property type="evidence" value="ECO:0007669"/>
    <property type="project" value="InterPro"/>
</dbReference>
<dbReference type="PANTHER" id="PTHR35458:SF8">
    <property type="entry name" value="SLR0650 PROTEIN"/>
    <property type="match status" value="1"/>
</dbReference>
<dbReference type="AlphaFoldDB" id="A0A1G2A921"/>
<organism evidence="2 3">
    <name type="scientific">Candidatus Jacksonbacteria bacterium RIFCSPLOWO2_02_FULL_44_20</name>
    <dbReference type="NCBI Taxonomy" id="1798460"/>
    <lineage>
        <taxon>Bacteria</taxon>
        <taxon>Candidatus Jacksoniibacteriota</taxon>
    </lineage>
</organism>
<feature type="domain" description="NYN" evidence="1">
    <location>
        <begin position="13"/>
        <end position="150"/>
    </location>
</feature>
<dbReference type="EMBL" id="MHJU01000029">
    <property type="protein sequence ID" value="OGY72567.1"/>
    <property type="molecule type" value="Genomic_DNA"/>
</dbReference>
<dbReference type="InterPro" id="IPR021139">
    <property type="entry name" value="NYN"/>
</dbReference>
<dbReference type="Pfam" id="PF01936">
    <property type="entry name" value="NYN"/>
    <property type="match status" value="1"/>
</dbReference>
<sequence>MAKNDEQKNNLAFVDGQNMYMSTTSADKPWRIDLARFRVYLRRKYGVEKAYYFLGFVQEKYQDLYDEIQSSGFILKFKEHNPAMLGVKKGNVDTDIVFYIMKMLYRKESFDNVVLVSGDGDYKLLVEFLIEERRFEKILFPNQMKASSLYKSIELKYRADLGAEQVRRKIKKEKGSLGS</sequence>
<dbReference type="PANTHER" id="PTHR35458">
    <property type="entry name" value="SLR0755 PROTEIN"/>
    <property type="match status" value="1"/>
</dbReference>
<dbReference type="Proteomes" id="UP000178315">
    <property type="component" value="Unassembled WGS sequence"/>
</dbReference>